<organism evidence="3">
    <name type="scientific">Panicum hallii</name>
    <dbReference type="NCBI Taxonomy" id="206008"/>
    <lineage>
        <taxon>Eukaryota</taxon>
        <taxon>Viridiplantae</taxon>
        <taxon>Streptophyta</taxon>
        <taxon>Embryophyta</taxon>
        <taxon>Tracheophyta</taxon>
        <taxon>Spermatophyta</taxon>
        <taxon>Magnoliopsida</taxon>
        <taxon>Liliopsida</taxon>
        <taxon>Poales</taxon>
        <taxon>Poaceae</taxon>
        <taxon>PACMAD clade</taxon>
        <taxon>Panicoideae</taxon>
        <taxon>Panicodae</taxon>
        <taxon>Paniceae</taxon>
        <taxon>Panicinae</taxon>
        <taxon>Panicum</taxon>
        <taxon>Panicum sect. Panicum</taxon>
    </lineage>
</organism>
<feature type="compositionally biased region" description="Polar residues" evidence="1">
    <location>
        <begin position="675"/>
        <end position="689"/>
    </location>
</feature>
<reference evidence="3" key="1">
    <citation type="submission" date="2018-04" db="EMBL/GenBank/DDBJ databases">
        <title>WGS assembly of Panicum hallii.</title>
        <authorList>
            <person name="Lovell J."/>
            <person name="Jenkins J."/>
            <person name="Lowry D."/>
            <person name="Mamidi S."/>
            <person name="Sreedasyam A."/>
            <person name="Weng X."/>
            <person name="Barry K."/>
            <person name="Bonette J."/>
            <person name="Campitelli B."/>
            <person name="Daum C."/>
            <person name="Gordon S."/>
            <person name="Gould B."/>
            <person name="Lipzen A."/>
            <person name="Macqueen A."/>
            <person name="Palacio-Mejia J."/>
            <person name="Plott C."/>
            <person name="Shakirov E."/>
            <person name="Shu S."/>
            <person name="Yoshinaga Y."/>
            <person name="Zane M."/>
            <person name="Rokhsar D."/>
            <person name="Grimwood J."/>
            <person name="Schmutz J."/>
            <person name="Juenger T."/>
        </authorList>
    </citation>
    <scope>NUCLEOTIDE SEQUENCE [LARGE SCALE GENOMIC DNA]</scope>
    <source>
        <strain evidence="3">FIL2</strain>
    </source>
</reference>
<dbReference type="EMBL" id="CM008053">
    <property type="protein sequence ID" value="PAN43251.1"/>
    <property type="molecule type" value="Genomic_DNA"/>
</dbReference>
<sequence length="726" mass="79814">MAYAGAAAEAEAVRAEAKEIMLADHDGDMEASLARARALVHAHPGSVVAYRLLGELHYAAAMRAARGEGSPEDRKAAAAPHLRVALEALTAARRLAPDCVDVAATLGDALAASRMYAEAEAEFRRAQSIPNPSDPALHNAAYGMYEGYEHERDPAFVAERVEEARERARASYARMTIEELVPSAVQRVLDAGKLLGAAEGRKRGKLVAESFPNLARAQYLQAYMDLEFVRSLDPAIDKRPFLRRTLAIAERLARAFPKSPVIACFRAKLLFVLGEYDAAERECRRALDMKEPDDPQLDCIPAGSISGENLGARLVSLACEFHELINKIVMMAADYWDSMSGERRHDSFLRVSSDVLQDEYRKVDPSCAFTMSDVRSFVKEHKSWKFWICPICDRKKFVDSGLLLSHMCRKHPRAVLPRLQSLLDQSLNSEASEEEDFLDGVTFCEDSAEQDMICLNKSSVVFKWLFYAPSSGVGAKPLPEVRAKKREKGSMLLEGIKEKMKTLPTDKSSTEFAEAFPRIQELWLKFLKASMLDYRGVILELARSFLWGELKKCMTQDPQLADKWISATDIDAVFITEAEPSHAEGDPETGDDKQPSQADGALMVSEDHKESNVCIQHGESSETPADNTESTDLATSVAESGKDLDATLDKVDIDPKISENNQESEVQVEGESSEATVTNMSDPATSMLESGNDLDVKLENLQIDPSSDSSIATSGAGSSGQTGQQD</sequence>
<dbReference type="Pfam" id="PF04780">
    <property type="entry name" value="DUF629"/>
    <property type="match status" value="1"/>
</dbReference>
<feature type="compositionally biased region" description="Polar residues" evidence="1">
    <location>
        <begin position="621"/>
        <end position="638"/>
    </location>
</feature>
<dbReference type="InterPro" id="IPR011990">
    <property type="entry name" value="TPR-like_helical_dom_sf"/>
</dbReference>
<protein>
    <recommendedName>
        <fullName evidence="2">DUF629 domain-containing protein</fullName>
    </recommendedName>
</protein>
<evidence type="ECO:0000256" key="1">
    <source>
        <dbReference type="SAM" id="MobiDB-lite"/>
    </source>
</evidence>
<feature type="compositionally biased region" description="Low complexity" evidence="1">
    <location>
        <begin position="706"/>
        <end position="726"/>
    </location>
</feature>
<dbReference type="AlphaFoldDB" id="A0A2S3IF76"/>
<feature type="compositionally biased region" description="Basic and acidic residues" evidence="1">
    <location>
        <begin position="640"/>
        <end position="657"/>
    </location>
</feature>
<dbReference type="Gene3D" id="1.25.40.10">
    <property type="entry name" value="Tetratricopeptide repeat domain"/>
    <property type="match status" value="1"/>
</dbReference>
<accession>A0A2S3IF76</accession>
<feature type="region of interest" description="Disordered" evidence="1">
    <location>
        <begin position="580"/>
        <end position="599"/>
    </location>
</feature>
<proteinExistence type="predicted"/>
<dbReference type="PANTHER" id="PTHR34465:SF5">
    <property type="entry name" value="OS11G0598900 PROTEIN"/>
    <property type="match status" value="1"/>
</dbReference>
<dbReference type="SUPFAM" id="SSF48452">
    <property type="entry name" value="TPR-like"/>
    <property type="match status" value="1"/>
</dbReference>
<evidence type="ECO:0000259" key="2">
    <source>
        <dbReference type="Pfam" id="PF04780"/>
    </source>
</evidence>
<feature type="compositionally biased region" description="Basic and acidic residues" evidence="1">
    <location>
        <begin position="580"/>
        <end position="594"/>
    </location>
</feature>
<dbReference type="Gramene" id="PAN43251">
    <property type="protein sequence ID" value="PAN43251"/>
    <property type="gene ID" value="PAHAL_8G223100"/>
</dbReference>
<dbReference type="Proteomes" id="UP000243499">
    <property type="component" value="Chromosome 8"/>
</dbReference>
<feature type="domain" description="DUF629" evidence="2">
    <location>
        <begin position="334"/>
        <end position="431"/>
    </location>
</feature>
<name>A0A2S3IF76_9POAL</name>
<feature type="region of interest" description="Disordered" evidence="1">
    <location>
        <begin position="607"/>
        <end position="726"/>
    </location>
</feature>
<dbReference type="PANTHER" id="PTHR34465">
    <property type="entry name" value="CARBOXYL-TERMINAL HYDROLASE-LIKE PROTEIN, PUTATIVE (DUF627 AND DUF629)-RELATED"/>
    <property type="match status" value="1"/>
</dbReference>
<evidence type="ECO:0000313" key="3">
    <source>
        <dbReference type="EMBL" id="PAN43251.1"/>
    </source>
</evidence>
<gene>
    <name evidence="3" type="ORF">PAHAL_8G223100</name>
</gene>
<dbReference type="InterPro" id="IPR006865">
    <property type="entry name" value="DUF629"/>
</dbReference>